<accession>A0ABR8SV51</accession>
<name>A0ABR8SV51_9BACL</name>
<evidence type="ECO:0000313" key="2">
    <source>
        <dbReference type="Proteomes" id="UP000608071"/>
    </source>
</evidence>
<dbReference type="Proteomes" id="UP000608071">
    <property type="component" value="Unassembled WGS sequence"/>
</dbReference>
<dbReference type="EMBL" id="JACSQL010000001">
    <property type="protein sequence ID" value="MBD7967376.1"/>
    <property type="molecule type" value="Genomic_DNA"/>
</dbReference>
<protein>
    <recommendedName>
        <fullName evidence="3">DUF3298 domain-containing protein</fullName>
    </recommendedName>
</protein>
<evidence type="ECO:0000313" key="1">
    <source>
        <dbReference type="EMBL" id="MBD7967376.1"/>
    </source>
</evidence>
<proteinExistence type="predicted"/>
<reference evidence="1 2" key="1">
    <citation type="submission" date="2020-08" db="EMBL/GenBank/DDBJ databases">
        <title>A Genomic Blueprint of the Chicken Gut Microbiome.</title>
        <authorList>
            <person name="Gilroy R."/>
            <person name="Ravi A."/>
            <person name="Getino M."/>
            <person name="Pursley I."/>
            <person name="Horton D.L."/>
            <person name="Alikhan N.-F."/>
            <person name="Baker D."/>
            <person name="Gharbi K."/>
            <person name="Hall N."/>
            <person name="Watson M."/>
            <person name="Adriaenssens E.M."/>
            <person name="Foster-Nyarko E."/>
            <person name="Jarju S."/>
            <person name="Secka A."/>
            <person name="Antonio M."/>
            <person name="Oren A."/>
            <person name="Chaudhuri R."/>
            <person name="La Ragione R.M."/>
            <person name="Hildebrand F."/>
            <person name="Pallen M.J."/>
        </authorList>
    </citation>
    <scope>NUCLEOTIDE SEQUENCE [LARGE SCALE GENOMIC DNA]</scope>
    <source>
        <strain evidence="1 2">Sa2BVA9</strain>
    </source>
</reference>
<comment type="caution">
    <text evidence="1">The sequence shown here is derived from an EMBL/GenBank/DDBJ whole genome shotgun (WGS) entry which is preliminary data.</text>
</comment>
<gene>
    <name evidence="1" type="ORF">H9647_04825</name>
</gene>
<keyword evidence="2" id="KW-1185">Reference proteome</keyword>
<evidence type="ECO:0008006" key="3">
    <source>
        <dbReference type="Google" id="ProtNLM"/>
    </source>
</evidence>
<dbReference type="Pfam" id="PF18952">
    <property type="entry name" value="DUF5696"/>
    <property type="match status" value="1"/>
</dbReference>
<organism evidence="1 2">
    <name type="scientific">Paenibacillus gallinarum</name>
    <dbReference type="NCBI Taxonomy" id="2762232"/>
    <lineage>
        <taxon>Bacteria</taxon>
        <taxon>Bacillati</taxon>
        <taxon>Bacillota</taxon>
        <taxon>Bacilli</taxon>
        <taxon>Bacillales</taxon>
        <taxon>Paenibacillaceae</taxon>
        <taxon>Paenibacillus</taxon>
    </lineage>
</organism>
<sequence length="857" mass="94998">MNMKKSAYIILACVLLLASSVFFLLGSGRITSIEPQSYIQSVTSEKGEHEPFRAMSDQSTGIPGMTLAAANDALSLYIDPKTTVIAVKDAKSGDIWYSNPEERAEDSIAAAFEKDVMSSQLSISFRNTLGVQDTYTNHKLSIEKEQFELFSIQDGVRIEYTIGDTELGIDALPKLISKQRLQEKVLDKLSPATAKYVETRYLVSEANPEILERADAQVSRPLVLRKMTAAFEEAGYTAEDLAADNEENGMAASDGQGKAKFKIPLEYRLEGDTLTATVPLSQLEESEGQRIQSIDLLAYFGAAKAGETGYMLVPDGTGSLIYLDNGKTKEEQYVQPLYGADANDNSRSRGQVAEKARMPVYGLVSGDRAFFAVIEKGDGNASVAADISGKQNSYNHVYSRFIVRGEDELELYTGSKIQEIQLLSDDKYTGDVQVKYSFLSGDEANYSGMAKTYQEMLVKEGKLTQTTEEGDLPFYVDVLGAVDKRESFLGVPYNATAPMTTFEEAAQITEALQKEGISSIQMRYLGWFGEGIEHKVPAQLRSAGLGSTKELKVLNDLLQKNGGGLYPDVAFLHVYQKGNGFSTSRDASRFITKEEALLSPYDRALNRMSTRLDSYYLLSPSKVPDVVSKFMEKYESKGIEGLSLRDLGDALHSDYRNKRIIFKETARQISEEQTALLAEKYPNLMVSGGNIYALGSAKHIINTPSGSSGFQLTDVTVPFYQMVIHGYKDYAGEPMNLAADTDVKSQLLQSLEQGRAPHFLWSAEPASELKFTRHDKMYSTHYEEWIDEATKMYQEVNEILAPLRTVHIDERVVHQPGVIEMQYSNGTNLWINYNDKPVVIGKVSIPAQHYFVGGDES</sequence>
<dbReference type="InterPro" id="IPR043751">
    <property type="entry name" value="DUF5696"/>
</dbReference>